<name>A0A4P9C7K4_EUBML</name>
<keyword evidence="1" id="KW-1133">Transmembrane helix</keyword>
<evidence type="ECO:0000313" key="2">
    <source>
        <dbReference type="EMBL" id="QCT71437.1"/>
    </source>
</evidence>
<dbReference type="KEGG" id="emt:CPZ25_008870"/>
<keyword evidence="3" id="KW-1185">Reference proteome</keyword>
<keyword evidence="1" id="KW-0472">Membrane</keyword>
<gene>
    <name evidence="2" type="ORF">CPZ25_008870</name>
</gene>
<sequence length="72" mass="8028">MGLAVYQNLRNNSKSSKYRRITGVFTFVNAMAAGFFAFKGIGIFLLSLLSFITTLIIMCCMCMAGNISENEW</sequence>
<reference evidence="2 3" key="1">
    <citation type="submission" date="2018-05" db="EMBL/GenBank/DDBJ databases">
        <title>Genome comparison of Eubacterium sp.</title>
        <authorList>
            <person name="Feng Y."/>
            <person name="Sanchez-Andrea I."/>
            <person name="Stams A.J.M."/>
            <person name="De Vos W.M."/>
        </authorList>
    </citation>
    <scope>NUCLEOTIDE SEQUENCE [LARGE SCALE GENOMIC DNA]</scope>
    <source>
        <strain evidence="2 3">YI</strain>
    </source>
</reference>
<proteinExistence type="predicted"/>
<dbReference type="EMBL" id="CP029487">
    <property type="protein sequence ID" value="QCT71437.1"/>
    <property type="molecule type" value="Genomic_DNA"/>
</dbReference>
<accession>A0A4P9C7K4</accession>
<dbReference type="Proteomes" id="UP000218387">
    <property type="component" value="Chromosome"/>
</dbReference>
<protein>
    <submittedName>
        <fullName evidence="2">Uncharacterized protein</fullName>
    </submittedName>
</protein>
<dbReference type="AlphaFoldDB" id="A0A4P9C7K4"/>
<feature type="transmembrane region" description="Helical" evidence="1">
    <location>
        <begin position="44"/>
        <end position="67"/>
    </location>
</feature>
<feature type="transmembrane region" description="Helical" evidence="1">
    <location>
        <begin position="21"/>
        <end position="38"/>
    </location>
</feature>
<keyword evidence="1" id="KW-0812">Transmembrane</keyword>
<evidence type="ECO:0000256" key="1">
    <source>
        <dbReference type="SAM" id="Phobius"/>
    </source>
</evidence>
<evidence type="ECO:0000313" key="3">
    <source>
        <dbReference type="Proteomes" id="UP000218387"/>
    </source>
</evidence>
<organism evidence="2 3">
    <name type="scientific">Eubacterium maltosivorans</name>
    <dbReference type="NCBI Taxonomy" id="2041044"/>
    <lineage>
        <taxon>Bacteria</taxon>
        <taxon>Bacillati</taxon>
        <taxon>Bacillota</taxon>
        <taxon>Clostridia</taxon>
        <taxon>Eubacteriales</taxon>
        <taxon>Eubacteriaceae</taxon>
        <taxon>Eubacterium</taxon>
    </lineage>
</organism>